<keyword evidence="1" id="KW-1133">Transmembrane helix</keyword>
<dbReference type="AlphaFoldDB" id="B5VEG7"/>
<accession>B5VEG7</accession>
<protein>
    <submittedName>
        <fullName evidence="2">Uncharacterized protein</fullName>
    </submittedName>
</protein>
<dbReference type="Proteomes" id="UP000008988">
    <property type="component" value="Unassembled WGS sequence"/>
</dbReference>
<proteinExistence type="predicted"/>
<name>B5VEG7_YEAS6</name>
<evidence type="ECO:0000256" key="1">
    <source>
        <dbReference type="SAM" id="Phobius"/>
    </source>
</evidence>
<dbReference type="EMBL" id="ABSV01000164">
    <property type="protein sequence ID" value="EDZ73679.1"/>
    <property type="molecule type" value="Genomic_DNA"/>
</dbReference>
<evidence type="ECO:0000313" key="3">
    <source>
        <dbReference type="Proteomes" id="UP000008988"/>
    </source>
</evidence>
<evidence type="ECO:0000313" key="2">
    <source>
        <dbReference type="EMBL" id="EDZ73679.1"/>
    </source>
</evidence>
<keyword evidence="1" id="KW-0812">Transmembrane</keyword>
<keyword evidence="1" id="KW-0472">Membrane</keyword>
<reference evidence="2 3" key="1">
    <citation type="journal article" date="2008" name="FEMS Yeast Res.">
        <title>Comparative genome analysis of a Saccharomyces cerevisiae wine strain.</title>
        <authorList>
            <person name="Borneman A.R."/>
            <person name="Forgan A.H."/>
            <person name="Pretorius I.S."/>
            <person name="Chambers P.J."/>
        </authorList>
    </citation>
    <scope>NUCLEOTIDE SEQUENCE [LARGE SCALE GENOMIC DNA]</scope>
    <source>
        <strain evidence="2 3">AWRI1631</strain>
    </source>
</reference>
<sequence length="120" mass="13174">MADVVLFEECFFLVESLLLLAAFFDVLVVVGFGSIADAELDFLAFSDVGFLLEPILESLFVTELMLRFKDTFSAGAFVRAAFKELVDLLNFPRDCAVLSTSKFTGELVFAMSIPGVLSPK</sequence>
<organism evidence="2 3">
    <name type="scientific">Saccharomyces cerevisiae (strain AWRI1631)</name>
    <name type="common">Baker's yeast</name>
    <dbReference type="NCBI Taxonomy" id="545124"/>
    <lineage>
        <taxon>Eukaryota</taxon>
        <taxon>Fungi</taxon>
        <taxon>Dikarya</taxon>
        <taxon>Ascomycota</taxon>
        <taxon>Saccharomycotina</taxon>
        <taxon>Saccharomycetes</taxon>
        <taxon>Saccharomycetales</taxon>
        <taxon>Saccharomycetaceae</taxon>
        <taxon>Saccharomyces</taxon>
    </lineage>
</organism>
<gene>
    <name evidence="2" type="ORF">AWRI1631_22930</name>
</gene>
<comment type="caution">
    <text evidence="2">The sequence shown here is derived from an EMBL/GenBank/DDBJ whole genome shotgun (WGS) entry which is preliminary data.</text>
</comment>
<feature type="transmembrane region" description="Helical" evidence="1">
    <location>
        <begin position="12"/>
        <end position="36"/>
    </location>
</feature>